<sequence length="121" mass="13403">MLVVAQKVIWALQMSKRAKIGVSVIFVAGIFACIAEGFRLGVTATFLGDKDLTYSVSSVIIWAIGEMTSAFLVLCVPALPSAFKFLKGKARRRHMPRWPGAAKRLHQQRGCHARRTQNRSC</sequence>
<dbReference type="PANTHER" id="PTHR33048:SF47">
    <property type="entry name" value="INTEGRAL MEMBRANE PROTEIN-RELATED"/>
    <property type="match status" value="1"/>
</dbReference>
<feature type="domain" description="Rhodopsin" evidence="8">
    <location>
        <begin position="1"/>
        <end position="83"/>
    </location>
</feature>
<evidence type="ECO:0000256" key="6">
    <source>
        <dbReference type="SAM" id="MobiDB-lite"/>
    </source>
</evidence>
<evidence type="ECO:0000256" key="2">
    <source>
        <dbReference type="ARBA" id="ARBA00022692"/>
    </source>
</evidence>
<evidence type="ECO:0000256" key="7">
    <source>
        <dbReference type="SAM" id="Phobius"/>
    </source>
</evidence>
<comment type="subcellular location">
    <subcellularLocation>
        <location evidence="1">Membrane</location>
        <topology evidence="1">Multi-pass membrane protein</topology>
    </subcellularLocation>
</comment>
<keyword evidence="10" id="KW-1185">Reference proteome</keyword>
<accession>A0ABR1UIR1</accession>
<dbReference type="Pfam" id="PF20684">
    <property type="entry name" value="Fung_rhodopsin"/>
    <property type="match status" value="1"/>
</dbReference>
<evidence type="ECO:0000256" key="5">
    <source>
        <dbReference type="ARBA" id="ARBA00038359"/>
    </source>
</evidence>
<dbReference type="Proteomes" id="UP001480595">
    <property type="component" value="Unassembled WGS sequence"/>
</dbReference>
<dbReference type="EMBL" id="JAQQWL010000009">
    <property type="protein sequence ID" value="KAK8057981.1"/>
    <property type="molecule type" value="Genomic_DNA"/>
</dbReference>
<keyword evidence="2 7" id="KW-0812">Transmembrane</keyword>
<dbReference type="PROSITE" id="PS51257">
    <property type="entry name" value="PROKAR_LIPOPROTEIN"/>
    <property type="match status" value="1"/>
</dbReference>
<feature type="region of interest" description="Disordered" evidence="6">
    <location>
        <begin position="102"/>
        <end position="121"/>
    </location>
</feature>
<name>A0ABR1UIR1_9PEZI</name>
<evidence type="ECO:0000313" key="9">
    <source>
        <dbReference type="EMBL" id="KAK8057981.1"/>
    </source>
</evidence>
<reference evidence="9 10" key="1">
    <citation type="submission" date="2023-01" db="EMBL/GenBank/DDBJ databases">
        <title>Analysis of 21 Apiospora genomes using comparative genomics revels a genus with tremendous synthesis potential of carbohydrate active enzymes and secondary metabolites.</title>
        <authorList>
            <person name="Sorensen T."/>
        </authorList>
    </citation>
    <scope>NUCLEOTIDE SEQUENCE [LARGE SCALE GENOMIC DNA]</scope>
    <source>
        <strain evidence="9 10">CBS 135458</strain>
    </source>
</reference>
<keyword evidence="3 7" id="KW-1133">Transmembrane helix</keyword>
<comment type="caution">
    <text evidence="9">The sequence shown here is derived from an EMBL/GenBank/DDBJ whole genome shotgun (WGS) entry which is preliminary data.</text>
</comment>
<feature type="transmembrane region" description="Helical" evidence="7">
    <location>
        <begin position="60"/>
        <end position="83"/>
    </location>
</feature>
<proteinExistence type="inferred from homology"/>
<dbReference type="InterPro" id="IPR049326">
    <property type="entry name" value="Rhodopsin_dom_fungi"/>
</dbReference>
<evidence type="ECO:0000313" key="10">
    <source>
        <dbReference type="Proteomes" id="UP001480595"/>
    </source>
</evidence>
<comment type="similarity">
    <text evidence="5">Belongs to the SAT4 family.</text>
</comment>
<keyword evidence="4 7" id="KW-0472">Membrane</keyword>
<protein>
    <recommendedName>
        <fullName evidence="8">Rhodopsin domain-containing protein</fullName>
    </recommendedName>
</protein>
<feature type="compositionally biased region" description="Basic residues" evidence="6">
    <location>
        <begin position="103"/>
        <end position="121"/>
    </location>
</feature>
<evidence type="ECO:0000256" key="3">
    <source>
        <dbReference type="ARBA" id="ARBA00022989"/>
    </source>
</evidence>
<evidence type="ECO:0000259" key="8">
    <source>
        <dbReference type="Pfam" id="PF20684"/>
    </source>
</evidence>
<dbReference type="PANTHER" id="PTHR33048">
    <property type="entry name" value="PTH11-LIKE INTEGRAL MEMBRANE PROTEIN (AFU_ORTHOLOGUE AFUA_5G11245)"/>
    <property type="match status" value="1"/>
</dbReference>
<dbReference type="RefSeq" id="XP_066713427.1">
    <property type="nucleotide sequence ID" value="XM_066859838.1"/>
</dbReference>
<dbReference type="GeneID" id="92092901"/>
<gene>
    <name evidence="9" type="ORF">PG994_008429</name>
</gene>
<organism evidence="9 10">
    <name type="scientific">Apiospora phragmitis</name>
    <dbReference type="NCBI Taxonomy" id="2905665"/>
    <lineage>
        <taxon>Eukaryota</taxon>
        <taxon>Fungi</taxon>
        <taxon>Dikarya</taxon>
        <taxon>Ascomycota</taxon>
        <taxon>Pezizomycotina</taxon>
        <taxon>Sordariomycetes</taxon>
        <taxon>Xylariomycetidae</taxon>
        <taxon>Amphisphaeriales</taxon>
        <taxon>Apiosporaceae</taxon>
        <taxon>Apiospora</taxon>
    </lineage>
</organism>
<evidence type="ECO:0000256" key="1">
    <source>
        <dbReference type="ARBA" id="ARBA00004141"/>
    </source>
</evidence>
<dbReference type="InterPro" id="IPR052337">
    <property type="entry name" value="SAT4-like"/>
</dbReference>
<evidence type="ECO:0000256" key="4">
    <source>
        <dbReference type="ARBA" id="ARBA00023136"/>
    </source>
</evidence>
<feature type="transmembrane region" description="Helical" evidence="7">
    <location>
        <begin position="20"/>
        <end position="40"/>
    </location>
</feature>